<dbReference type="InterPro" id="IPR052190">
    <property type="entry name" value="Euk-Arch_PrmC-MTase"/>
</dbReference>
<evidence type="ECO:0000256" key="3">
    <source>
        <dbReference type="ARBA" id="ARBA00022691"/>
    </source>
</evidence>
<dbReference type="SUPFAM" id="SSF53335">
    <property type="entry name" value="S-adenosyl-L-methionine-dependent methyltransferases"/>
    <property type="match status" value="1"/>
</dbReference>
<dbReference type="InterPro" id="IPR029063">
    <property type="entry name" value="SAM-dependent_MTases_sf"/>
</dbReference>
<name>A0A7Z1GUQ5_9PSED</name>
<comment type="caution">
    <text evidence="5">The sequence shown here is derived from an EMBL/GenBank/DDBJ whole genome shotgun (WGS) entry which is preliminary data.</text>
</comment>
<evidence type="ECO:0000256" key="2">
    <source>
        <dbReference type="ARBA" id="ARBA00022679"/>
    </source>
</evidence>
<gene>
    <name evidence="5" type="ORF">DM05_2354</name>
</gene>
<dbReference type="RefSeq" id="WP_098479648.1">
    <property type="nucleotide sequence ID" value="NZ_PDJN01000001.1"/>
</dbReference>
<accession>A0A7Z1GUQ5</accession>
<evidence type="ECO:0000259" key="4">
    <source>
        <dbReference type="Pfam" id="PF05175"/>
    </source>
</evidence>
<dbReference type="CDD" id="cd02440">
    <property type="entry name" value="AdoMet_MTases"/>
    <property type="match status" value="1"/>
</dbReference>
<evidence type="ECO:0000256" key="1">
    <source>
        <dbReference type="ARBA" id="ARBA00022603"/>
    </source>
</evidence>
<keyword evidence="1 5" id="KW-0489">Methyltransferase</keyword>
<dbReference type="GO" id="GO:0035657">
    <property type="term" value="C:eRF1 methyltransferase complex"/>
    <property type="evidence" value="ECO:0007669"/>
    <property type="project" value="TreeGrafter"/>
</dbReference>
<protein>
    <submittedName>
        <fullName evidence="5">Release factor glutamine methyltransferase</fullName>
    </submittedName>
</protein>
<dbReference type="Proteomes" id="UP000221580">
    <property type="component" value="Unassembled WGS sequence"/>
</dbReference>
<dbReference type="Gene3D" id="3.40.50.150">
    <property type="entry name" value="Vaccinia Virus protein VP39"/>
    <property type="match status" value="1"/>
</dbReference>
<dbReference type="Pfam" id="PF05175">
    <property type="entry name" value="MTS"/>
    <property type="match status" value="1"/>
</dbReference>
<proteinExistence type="predicted"/>
<dbReference type="AlphaFoldDB" id="A0A7Z1GUQ5"/>
<reference evidence="5 6" key="1">
    <citation type="submission" date="2017-09" db="EMBL/GenBank/DDBJ databases">
        <authorList>
            <person name="DeBolt S."/>
            <person name="Huntemann M."/>
            <person name="Clum A."/>
            <person name="Pillay M."/>
            <person name="Palaniappan K."/>
            <person name="Varghese N."/>
            <person name="Mikhailova N."/>
            <person name="Stamatis D."/>
            <person name="Reddy T."/>
            <person name="Daum C."/>
            <person name="Shapiro N."/>
            <person name="Ivanova N."/>
            <person name="Kyrpides N."/>
            <person name="Woyke T."/>
        </authorList>
    </citation>
    <scope>NUCLEOTIDE SEQUENCE [LARGE SCALE GENOMIC DNA]</scope>
    <source>
        <strain evidence="5 6">A2-S9</strain>
    </source>
</reference>
<dbReference type="GO" id="GO:0008276">
    <property type="term" value="F:protein methyltransferase activity"/>
    <property type="evidence" value="ECO:0007669"/>
    <property type="project" value="TreeGrafter"/>
</dbReference>
<reference evidence="5 6" key="2">
    <citation type="submission" date="2017-10" db="EMBL/GenBank/DDBJ databases">
        <title>Bacterial endophytes that colonize and modify switchgrass growth.</title>
        <authorList>
            <person name="Debolt S."/>
        </authorList>
    </citation>
    <scope>NUCLEOTIDE SEQUENCE [LARGE SCALE GENOMIC DNA]</scope>
    <source>
        <strain evidence="5 6">A2-S9</strain>
    </source>
</reference>
<sequence length="285" mass="32392">MLGLIDHGSAGNFHVENNCKKCLDEPYKIYFGLGQSVSLTQAPDVFKVSRAGIRLGNYLVQSLNPKNLNSSFLDIGTGSGVLALLMRKLGGNDITATDICEKSIAQAKINEHLNFKQPTISFFVSDLFDGLSEQRFQTIVFNPPGWRTPSRSLIQRLETRGRTGQLPIHSMFYGDEVISRFLNELPKYLNPTGVAIVGLNSLVGIRDILERYNQKYSNALPLTYKLIERHTLPLIHYSTHWKALEKHLKLEFEKWQALDLATYSTDKNGDIYWSYEIIEFSHHQK</sequence>
<dbReference type="GO" id="GO:0032259">
    <property type="term" value="P:methylation"/>
    <property type="evidence" value="ECO:0007669"/>
    <property type="project" value="UniProtKB-KW"/>
</dbReference>
<dbReference type="PANTHER" id="PTHR45875">
    <property type="entry name" value="METHYLTRANSFERASE N6AMT1"/>
    <property type="match status" value="1"/>
</dbReference>
<dbReference type="EMBL" id="PDJN01000001">
    <property type="protein sequence ID" value="PFG71976.1"/>
    <property type="molecule type" value="Genomic_DNA"/>
</dbReference>
<keyword evidence="3" id="KW-0949">S-adenosyl-L-methionine</keyword>
<organism evidence="5 6">
    <name type="scientific">Pseudomonas poae</name>
    <dbReference type="NCBI Taxonomy" id="200451"/>
    <lineage>
        <taxon>Bacteria</taxon>
        <taxon>Pseudomonadati</taxon>
        <taxon>Pseudomonadota</taxon>
        <taxon>Gammaproteobacteria</taxon>
        <taxon>Pseudomonadales</taxon>
        <taxon>Pseudomonadaceae</taxon>
        <taxon>Pseudomonas</taxon>
    </lineage>
</organism>
<evidence type="ECO:0000313" key="6">
    <source>
        <dbReference type="Proteomes" id="UP000221580"/>
    </source>
</evidence>
<keyword evidence="2 5" id="KW-0808">Transferase</keyword>
<evidence type="ECO:0000313" key="5">
    <source>
        <dbReference type="EMBL" id="PFG71976.1"/>
    </source>
</evidence>
<dbReference type="GO" id="GO:0008757">
    <property type="term" value="F:S-adenosylmethionine-dependent methyltransferase activity"/>
    <property type="evidence" value="ECO:0007669"/>
    <property type="project" value="TreeGrafter"/>
</dbReference>
<feature type="domain" description="Methyltransferase small" evidence="4">
    <location>
        <begin position="42"/>
        <end position="144"/>
    </location>
</feature>
<dbReference type="InterPro" id="IPR007848">
    <property type="entry name" value="Small_mtfrase_dom"/>
</dbReference>
<dbReference type="PANTHER" id="PTHR45875:SF1">
    <property type="entry name" value="METHYLTRANSFERASE N6AMT1"/>
    <property type="match status" value="1"/>
</dbReference>